<dbReference type="GO" id="GO:0009423">
    <property type="term" value="P:chorismate biosynthetic process"/>
    <property type="evidence" value="ECO:0007669"/>
    <property type="project" value="UniProtKB-UniPathway"/>
</dbReference>
<dbReference type="GO" id="GO:0008652">
    <property type="term" value="P:amino acid biosynthetic process"/>
    <property type="evidence" value="ECO:0007669"/>
    <property type="project" value="UniProtKB-KW"/>
</dbReference>
<gene>
    <name evidence="9" type="ORF">UFOPK3674_00622</name>
</gene>
<dbReference type="Gene3D" id="3.40.50.10860">
    <property type="entry name" value="Leucine Dehydrogenase, chain A, domain 1"/>
    <property type="match status" value="1"/>
</dbReference>
<dbReference type="GO" id="GO:0005829">
    <property type="term" value="C:cytosol"/>
    <property type="evidence" value="ECO:0007669"/>
    <property type="project" value="TreeGrafter"/>
</dbReference>
<dbReference type="GO" id="GO:0050661">
    <property type="term" value="F:NADP binding"/>
    <property type="evidence" value="ECO:0007669"/>
    <property type="project" value="InterPro"/>
</dbReference>
<reference evidence="9" key="1">
    <citation type="submission" date="2020-05" db="EMBL/GenBank/DDBJ databases">
        <authorList>
            <person name="Chiriac C."/>
            <person name="Salcher M."/>
            <person name="Ghai R."/>
            <person name="Kavagutti S V."/>
        </authorList>
    </citation>
    <scope>NUCLEOTIDE SEQUENCE</scope>
</reference>
<sequence length="270" mass="27949">MPEALSGPRLGVLGWPVAHSRSPQMHNAALAHLGLEHWRYQRLPVPPELFAETVRGLHGAGFRGANVTMPHKEAALAVAETATDRARAIGAANTLTFNDDGTIHADNTDAPGFLAALPAAPAAGSSALILGAGGSARAVVWALMTAGVEVAVWNRTHERAQQLAGELGAVAVRAAPPADLLVNCTSVGLAEEADSLKDLALDAEYLSRYATVADLVYRSTPTPVLAAAARAGCALVDGAEILVRQGALSLEAWTGLPAPIEVMRDAVRST</sequence>
<evidence type="ECO:0000256" key="1">
    <source>
        <dbReference type="ARBA" id="ARBA00012962"/>
    </source>
</evidence>
<dbReference type="InterPro" id="IPR006151">
    <property type="entry name" value="Shikm_DH/Glu-tRNA_Rdtase"/>
</dbReference>
<keyword evidence="4" id="KW-0560">Oxidoreductase</keyword>
<dbReference type="GO" id="GO:0019632">
    <property type="term" value="P:shikimate metabolic process"/>
    <property type="evidence" value="ECO:0007669"/>
    <property type="project" value="InterPro"/>
</dbReference>
<dbReference type="InterPro" id="IPR011342">
    <property type="entry name" value="Shikimate_DH"/>
</dbReference>
<dbReference type="EC" id="1.1.1.25" evidence="1"/>
<dbReference type="Pfam" id="PF18317">
    <property type="entry name" value="SDH_C"/>
    <property type="match status" value="1"/>
</dbReference>
<dbReference type="HAMAP" id="MF_00222">
    <property type="entry name" value="Shikimate_DH_AroE"/>
    <property type="match status" value="1"/>
</dbReference>
<dbReference type="InterPro" id="IPR036291">
    <property type="entry name" value="NAD(P)-bd_dom_sf"/>
</dbReference>
<dbReference type="UniPathway" id="UPA00053">
    <property type="reaction ID" value="UER00087"/>
</dbReference>
<keyword evidence="3" id="KW-0521">NADP</keyword>
<dbReference type="GO" id="GO:0009073">
    <property type="term" value="P:aromatic amino acid family biosynthetic process"/>
    <property type="evidence" value="ECO:0007669"/>
    <property type="project" value="UniProtKB-KW"/>
</dbReference>
<feature type="domain" description="Quinate/shikimate 5-dehydrogenase/glutamyl-tRNA reductase" evidence="6">
    <location>
        <begin position="123"/>
        <end position="179"/>
    </location>
</feature>
<feature type="domain" description="SDH C-terminal" evidence="8">
    <location>
        <begin position="238"/>
        <end position="268"/>
    </location>
</feature>
<dbReference type="InterPro" id="IPR013708">
    <property type="entry name" value="Shikimate_DH-bd_N"/>
</dbReference>
<dbReference type="InterPro" id="IPR022893">
    <property type="entry name" value="Shikimate_DH_fam"/>
</dbReference>
<evidence type="ECO:0000256" key="2">
    <source>
        <dbReference type="ARBA" id="ARBA00022605"/>
    </source>
</evidence>
<dbReference type="PANTHER" id="PTHR21089">
    <property type="entry name" value="SHIKIMATE DEHYDROGENASE"/>
    <property type="match status" value="1"/>
</dbReference>
<feature type="domain" description="Shikimate dehydrogenase substrate binding N-terminal" evidence="7">
    <location>
        <begin position="12"/>
        <end position="95"/>
    </location>
</feature>
<evidence type="ECO:0000256" key="5">
    <source>
        <dbReference type="ARBA" id="ARBA00023141"/>
    </source>
</evidence>
<accession>A0A6J7HUX1</accession>
<dbReference type="Pfam" id="PF08501">
    <property type="entry name" value="Shikimate_dh_N"/>
    <property type="match status" value="1"/>
</dbReference>
<evidence type="ECO:0000313" key="9">
    <source>
        <dbReference type="EMBL" id="CAB4922446.1"/>
    </source>
</evidence>
<dbReference type="SUPFAM" id="SSF53223">
    <property type="entry name" value="Aminoacid dehydrogenase-like, N-terminal domain"/>
    <property type="match status" value="1"/>
</dbReference>
<evidence type="ECO:0000259" key="6">
    <source>
        <dbReference type="Pfam" id="PF01488"/>
    </source>
</evidence>
<dbReference type="CDD" id="cd01065">
    <property type="entry name" value="NAD_bind_Shikimate_DH"/>
    <property type="match status" value="1"/>
</dbReference>
<dbReference type="InterPro" id="IPR046346">
    <property type="entry name" value="Aminoacid_DH-like_N_sf"/>
</dbReference>
<dbReference type="PANTHER" id="PTHR21089:SF1">
    <property type="entry name" value="BIFUNCTIONAL 3-DEHYDROQUINATE DEHYDRATASE_SHIKIMATE DEHYDROGENASE, CHLOROPLASTIC"/>
    <property type="match status" value="1"/>
</dbReference>
<dbReference type="EMBL" id="CAFBMX010000003">
    <property type="protein sequence ID" value="CAB4922446.1"/>
    <property type="molecule type" value="Genomic_DNA"/>
</dbReference>
<dbReference type="AlphaFoldDB" id="A0A6J7HUX1"/>
<evidence type="ECO:0000256" key="4">
    <source>
        <dbReference type="ARBA" id="ARBA00023002"/>
    </source>
</evidence>
<evidence type="ECO:0000259" key="8">
    <source>
        <dbReference type="Pfam" id="PF18317"/>
    </source>
</evidence>
<protein>
    <recommendedName>
        <fullName evidence="1">shikimate dehydrogenase (NADP(+))</fullName>
        <ecNumber evidence="1">1.1.1.25</ecNumber>
    </recommendedName>
</protein>
<organism evidence="9">
    <name type="scientific">freshwater metagenome</name>
    <dbReference type="NCBI Taxonomy" id="449393"/>
    <lineage>
        <taxon>unclassified sequences</taxon>
        <taxon>metagenomes</taxon>
        <taxon>ecological metagenomes</taxon>
    </lineage>
</organism>
<dbReference type="NCBIfam" id="TIGR00507">
    <property type="entry name" value="aroE"/>
    <property type="match status" value="1"/>
</dbReference>
<keyword evidence="5" id="KW-0057">Aromatic amino acid biosynthesis</keyword>
<proteinExistence type="inferred from homology"/>
<name>A0A6J7HUX1_9ZZZZ</name>
<keyword evidence="2" id="KW-0028">Amino-acid biosynthesis</keyword>
<dbReference type="GO" id="GO:0004764">
    <property type="term" value="F:shikimate 3-dehydrogenase (NADP+) activity"/>
    <property type="evidence" value="ECO:0007669"/>
    <property type="project" value="UniProtKB-EC"/>
</dbReference>
<dbReference type="SUPFAM" id="SSF51735">
    <property type="entry name" value="NAD(P)-binding Rossmann-fold domains"/>
    <property type="match status" value="1"/>
</dbReference>
<dbReference type="Pfam" id="PF01488">
    <property type="entry name" value="Shikimate_DH"/>
    <property type="match status" value="1"/>
</dbReference>
<evidence type="ECO:0000259" key="7">
    <source>
        <dbReference type="Pfam" id="PF08501"/>
    </source>
</evidence>
<dbReference type="InterPro" id="IPR041121">
    <property type="entry name" value="SDH_C"/>
</dbReference>
<evidence type="ECO:0000256" key="3">
    <source>
        <dbReference type="ARBA" id="ARBA00022857"/>
    </source>
</evidence>
<dbReference type="Gene3D" id="3.40.50.720">
    <property type="entry name" value="NAD(P)-binding Rossmann-like Domain"/>
    <property type="match status" value="1"/>
</dbReference>